<accession>A0ABU9TTH5</accession>
<evidence type="ECO:0000256" key="12">
    <source>
        <dbReference type="ARBA" id="ARBA00023204"/>
    </source>
</evidence>
<dbReference type="EMBL" id="JBBMRA010000009">
    <property type="protein sequence ID" value="MEM5536823.1"/>
    <property type="molecule type" value="Genomic_DNA"/>
</dbReference>
<keyword evidence="8 14" id="KW-0227">DNA damage</keyword>
<dbReference type="InterPro" id="IPR044298">
    <property type="entry name" value="MIG/MutY"/>
</dbReference>
<evidence type="ECO:0000256" key="7">
    <source>
        <dbReference type="ARBA" id="ARBA00022723"/>
    </source>
</evidence>
<dbReference type="InterPro" id="IPR023170">
    <property type="entry name" value="HhH_base_excis_C"/>
</dbReference>
<dbReference type="RefSeq" id="WP_342854492.1">
    <property type="nucleotide sequence ID" value="NZ_JBBMRA010000009.1"/>
</dbReference>
<dbReference type="Pfam" id="PF00730">
    <property type="entry name" value="HhH-GPD"/>
    <property type="match status" value="1"/>
</dbReference>
<dbReference type="Gene3D" id="3.90.79.10">
    <property type="entry name" value="Nucleoside Triphosphate Pyrophosphohydrolase"/>
    <property type="match status" value="1"/>
</dbReference>
<evidence type="ECO:0000256" key="13">
    <source>
        <dbReference type="ARBA" id="ARBA00023295"/>
    </source>
</evidence>
<dbReference type="PROSITE" id="PS00764">
    <property type="entry name" value="ENDONUCLEASE_III_1"/>
    <property type="match status" value="1"/>
</dbReference>
<keyword evidence="17" id="KW-1185">Reference proteome</keyword>
<dbReference type="SUPFAM" id="SSF55811">
    <property type="entry name" value="Nudix"/>
    <property type="match status" value="1"/>
</dbReference>
<dbReference type="Proteomes" id="UP001449225">
    <property type="component" value="Unassembled WGS sequence"/>
</dbReference>
<dbReference type="InterPro" id="IPR000445">
    <property type="entry name" value="HhH_motif"/>
</dbReference>
<evidence type="ECO:0000256" key="5">
    <source>
        <dbReference type="ARBA" id="ARBA00022023"/>
    </source>
</evidence>
<dbReference type="Pfam" id="PF00633">
    <property type="entry name" value="HHH"/>
    <property type="match status" value="1"/>
</dbReference>
<dbReference type="SMART" id="SM00478">
    <property type="entry name" value="ENDO3c"/>
    <property type="match status" value="1"/>
</dbReference>
<protein>
    <recommendedName>
        <fullName evidence="5 14">Adenine DNA glycosylase</fullName>
        <ecNumber evidence="4 14">3.2.2.31</ecNumber>
    </recommendedName>
</protein>
<evidence type="ECO:0000313" key="17">
    <source>
        <dbReference type="Proteomes" id="UP001449225"/>
    </source>
</evidence>
<comment type="cofactor">
    <cofactor evidence="14">
        <name>[4Fe-4S] cluster</name>
        <dbReference type="ChEBI" id="CHEBI:49883"/>
    </cofactor>
    <text evidence="14">Binds 1 [4Fe-4S] cluster.</text>
</comment>
<dbReference type="InterPro" id="IPR029119">
    <property type="entry name" value="MutY_C"/>
</dbReference>
<comment type="catalytic activity">
    <reaction evidence="1 14">
        <text>Hydrolyzes free adenine bases from 7,8-dihydro-8-oxoguanine:adenine mismatched double-stranded DNA, leaving an apurinic site.</text>
        <dbReference type="EC" id="3.2.2.31"/>
    </reaction>
</comment>
<evidence type="ECO:0000256" key="9">
    <source>
        <dbReference type="ARBA" id="ARBA00022801"/>
    </source>
</evidence>
<dbReference type="InterPro" id="IPR004035">
    <property type="entry name" value="Endouclease-III_FeS-bd_BS"/>
</dbReference>
<reference evidence="16 17" key="1">
    <citation type="submission" date="2024-03" db="EMBL/GenBank/DDBJ databases">
        <title>Community enrichment and isolation of bacterial strains for fucoidan degradation.</title>
        <authorList>
            <person name="Sichert A."/>
        </authorList>
    </citation>
    <scope>NUCLEOTIDE SEQUENCE [LARGE SCALE GENOMIC DNA]</scope>
    <source>
        <strain evidence="16 17">AS76</strain>
    </source>
</reference>
<comment type="function">
    <text evidence="2">Adenine glycosylase active on G-A mispairs. MutY also corrects error-prone DNA synthesis past GO lesions which are due to the oxidatively damaged form of guanine: 7,8-dihydro-8-oxoguanine (8-oxo-dGTP).</text>
</comment>
<comment type="similarity">
    <text evidence="3 14">Belongs to the Nth/MutY family.</text>
</comment>
<evidence type="ECO:0000256" key="8">
    <source>
        <dbReference type="ARBA" id="ARBA00022763"/>
    </source>
</evidence>
<keyword evidence="9 16" id="KW-0378">Hydrolase</keyword>
<evidence type="ECO:0000256" key="1">
    <source>
        <dbReference type="ARBA" id="ARBA00000843"/>
    </source>
</evidence>
<dbReference type="InterPro" id="IPR005760">
    <property type="entry name" value="A/G_AdeGlyc_MutY"/>
</dbReference>
<dbReference type="CDD" id="cd03431">
    <property type="entry name" value="NUDIX_DNA_Glycosylase_C-MutY"/>
    <property type="match status" value="1"/>
</dbReference>
<keyword evidence="10 14" id="KW-0408">Iron</keyword>
<dbReference type="InterPro" id="IPR003265">
    <property type="entry name" value="HhH-GPD_domain"/>
</dbReference>
<evidence type="ECO:0000259" key="15">
    <source>
        <dbReference type="SMART" id="SM00478"/>
    </source>
</evidence>
<evidence type="ECO:0000256" key="14">
    <source>
        <dbReference type="RuleBase" id="RU365096"/>
    </source>
</evidence>
<evidence type="ECO:0000256" key="10">
    <source>
        <dbReference type="ARBA" id="ARBA00023004"/>
    </source>
</evidence>
<dbReference type="GO" id="GO:0000701">
    <property type="term" value="F:purine-specific mismatch base pair DNA N-glycosylase activity"/>
    <property type="evidence" value="ECO:0007669"/>
    <property type="project" value="UniProtKB-EC"/>
</dbReference>
<gene>
    <name evidence="16" type="primary">mutY</name>
    <name evidence="16" type="ORF">WNY58_10515</name>
</gene>
<name>A0ABU9TTH5_9GAMM</name>
<feature type="domain" description="HhH-GPD" evidence="15">
    <location>
        <begin position="39"/>
        <end position="190"/>
    </location>
</feature>
<dbReference type="SUPFAM" id="SSF48150">
    <property type="entry name" value="DNA-glycosylase"/>
    <property type="match status" value="1"/>
</dbReference>
<dbReference type="CDD" id="cd00056">
    <property type="entry name" value="ENDO3c"/>
    <property type="match status" value="1"/>
</dbReference>
<organism evidence="16 17">
    <name type="scientific">Neptuniibacter pectenicola</name>
    <dbReference type="NCBI Taxonomy" id="1806669"/>
    <lineage>
        <taxon>Bacteria</taxon>
        <taxon>Pseudomonadati</taxon>
        <taxon>Pseudomonadota</taxon>
        <taxon>Gammaproteobacteria</taxon>
        <taxon>Oceanospirillales</taxon>
        <taxon>Oceanospirillaceae</taxon>
        <taxon>Neptuniibacter</taxon>
    </lineage>
</organism>
<keyword evidence="11" id="KW-0411">Iron-sulfur</keyword>
<dbReference type="PANTHER" id="PTHR42944:SF1">
    <property type="entry name" value="ADENINE DNA GLYCOSYLASE"/>
    <property type="match status" value="1"/>
</dbReference>
<dbReference type="NCBIfam" id="TIGR01084">
    <property type="entry name" value="mutY"/>
    <property type="match status" value="1"/>
</dbReference>
<evidence type="ECO:0000256" key="11">
    <source>
        <dbReference type="ARBA" id="ARBA00023014"/>
    </source>
</evidence>
<keyword evidence="6" id="KW-0004">4Fe-4S</keyword>
<dbReference type="Gene3D" id="1.10.1670.10">
    <property type="entry name" value="Helix-hairpin-Helix base-excision DNA repair enzymes (C-terminal)"/>
    <property type="match status" value="1"/>
</dbReference>
<keyword evidence="7" id="KW-0479">Metal-binding</keyword>
<keyword evidence="12" id="KW-0234">DNA repair</keyword>
<proteinExistence type="inferred from homology"/>
<dbReference type="Pfam" id="PF14815">
    <property type="entry name" value="NUDIX_4"/>
    <property type="match status" value="1"/>
</dbReference>
<dbReference type="Gene3D" id="1.10.340.30">
    <property type="entry name" value="Hypothetical protein, domain 2"/>
    <property type="match status" value="1"/>
</dbReference>
<dbReference type="InterPro" id="IPR015797">
    <property type="entry name" value="NUDIX_hydrolase-like_dom_sf"/>
</dbReference>
<evidence type="ECO:0000256" key="4">
    <source>
        <dbReference type="ARBA" id="ARBA00012045"/>
    </source>
</evidence>
<evidence type="ECO:0000256" key="3">
    <source>
        <dbReference type="ARBA" id="ARBA00008343"/>
    </source>
</evidence>
<dbReference type="PANTHER" id="PTHR42944">
    <property type="entry name" value="ADENINE DNA GLYCOSYLASE"/>
    <property type="match status" value="1"/>
</dbReference>
<sequence length="359" mass="40615">MLSENFSSAVLGWFDQHGRHDLPWQQHKDAYHTWLSEIMLQQTQVTTVIPYYQRFVERFPTVESLAKADQDEVLHLWTGLGYYARARNLHKTAQVVTQDYNGQFPDTVEGLEALPGIGRSTAGAVLSISTGKWAPILDGNVKRVLARFYAIEGWPGTTANQKALWSYAEQNTPQQRVGDYTQAMMDLGATLCKRSKPRCPQCPLQAHCAAFTLGKTDQLPTPKPKKTLPVKQTYMLMLQQDNEDEVLLYQRPSSGLWGGLWSFPQVADLRDTHGETGLEVDESSIQTLEPIRHTFSHFHLDITPVRAQINTPTDCVMEGKPMLWYNIQQPDNVGLAAPVKKLLESLANSPRIERFRSHK</sequence>
<dbReference type="NCBIfam" id="NF008132">
    <property type="entry name" value="PRK10880.1"/>
    <property type="match status" value="1"/>
</dbReference>
<evidence type="ECO:0000256" key="2">
    <source>
        <dbReference type="ARBA" id="ARBA00002933"/>
    </source>
</evidence>
<dbReference type="EC" id="3.2.2.31" evidence="4 14"/>
<evidence type="ECO:0000256" key="6">
    <source>
        <dbReference type="ARBA" id="ARBA00022485"/>
    </source>
</evidence>
<evidence type="ECO:0000313" key="16">
    <source>
        <dbReference type="EMBL" id="MEM5536823.1"/>
    </source>
</evidence>
<keyword evidence="13 14" id="KW-0326">Glycosidase</keyword>
<dbReference type="InterPro" id="IPR011257">
    <property type="entry name" value="DNA_glycosylase"/>
</dbReference>
<comment type="caution">
    <text evidence="16">The sequence shown here is derived from an EMBL/GenBank/DDBJ whole genome shotgun (WGS) entry which is preliminary data.</text>
</comment>